<dbReference type="AlphaFoldDB" id="A0A1F7X2D3"/>
<evidence type="ECO:0000313" key="1">
    <source>
        <dbReference type="EMBL" id="OGM09254.1"/>
    </source>
</evidence>
<dbReference type="EMBL" id="MGFQ01000024">
    <property type="protein sequence ID" value="OGM09254.1"/>
    <property type="molecule type" value="Genomic_DNA"/>
</dbReference>
<gene>
    <name evidence="1" type="ORF">A2Z67_04925</name>
</gene>
<dbReference type="Proteomes" id="UP000176939">
    <property type="component" value="Unassembled WGS sequence"/>
</dbReference>
<evidence type="ECO:0000313" key="2">
    <source>
        <dbReference type="Proteomes" id="UP000176939"/>
    </source>
</evidence>
<proteinExistence type="predicted"/>
<protein>
    <submittedName>
        <fullName evidence="1">Uncharacterized protein</fullName>
    </submittedName>
</protein>
<reference evidence="1 2" key="1">
    <citation type="journal article" date="2016" name="Nat. Commun.">
        <title>Thousands of microbial genomes shed light on interconnected biogeochemical processes in an aquifer system.</title>
        <authorList>
            <person name="Anantharaman K."/>
            <person name="Brown C.T."/>
            <person name="Hug L.A."/>
            <person name="Sharon I."/>
            <person name="Castelle C.J."/>
            <person name="Probst A.J."/>
            <person name="Thomas B.C."/>
            <person name="Singh A."/>
            <person name="Wilkins M.J."/>
            <person name="Karaoz U."/>
            <person name="Brodie E.L."/>
            <person name="Williams K.H."/>
            <person name="Hubbard S.S."/>
            <person name="Banfield J.F."/>
        </authorList>
    </citation>
    <scope>NUCLEOTIDE SEQUENCE [LARGE SCALE GENOMIC DNA]</scope>
</reference>
<name>A0A1F7X2D3_9BACT</name>
<comment type="caution">
    <text evidence="1">The sequence shown here is derived from an EMBL/GenBank/DDBJ whole genome shotgun (WGS) entry which is preliminary data.</text>
</comment>
<accession>A0A1F7X2D3</accession>
<sequence length="61" mass="6711">MSGITQQVYKWNTQGSEDKAGSGFLEFKCPLCGQISKSKSFINSSGCLSDGYCSKCYLRLE</sequence>
<organism evidence="1 2">
    <name type="scientific">Candidatus Woesebacteria bacterium RBG_13_36_22</name>
    <dbReference type="NCBI Taxonomy" id="1802478"/>
    <lineage>
        <taxon>Bacteria</taxon>
        <taxon>Candidatus Woeseibacteriota</taxon>
    </lineage>
</organism>